<evidence type="ECO:0000313" key="2">
    <source>
        <dbReference type="EMBL" id="KAG1361383.1"/>
    </source>
</evidence>
<feature type="compositionally biased region" description="Low complexity" evidence="1">
    <location>
        <begin position="37"/>
        <end position="49"/>
    </location>
</feature>
<dbReference type="PANTHER" id="PTHR36749:SF1">
    <property type="entry name" value="F7O18.3 PROTEIN"/>
    <property type="match status" value="1"/>
</dbReference>
<accession>A0A8K0N7R4</accession>
<reference evidence="2" key="2">
    <citation type="submission" date="2019-07" db="EMBL/GenBank/DDBJ databases">
        <authorList>
            <person name="Yang Y."/>
            <person name="Bocs S."/>
            <person name="Baudouin L."/>
        </authorList>
    </citation>
    <scope>NUCLEOTIDE SEQUENCE</scope>
    <source>
        <tissue evidence="2">Spear leaf of Hainan Tall coconut</tissue>
    </source>
</reference>
<reference evidence="2" key="1">
    <citation type="journal article" date="2017" name="Gigascience">
        <title>The genome draft of coconut (Cocos nucifera).</title>
        <authorList>
            <person name="Xiao Y."/>
            <person name="Xu P."/>
            <person name="Fan H."/>
            <person name="Baudouin L."/>
            <person name="Xia W."/>
            <person name="Bocs S."/>
            <person name="Xu J."/>
            <person name="Li Q."/>
            <person name="Guo A."/>
            <person name="Zhou L."/>
            <person name="Li J."/>
            <person name="Wu Y."/>
            <person name="Ma Z."/>
            <person name="Armero A."/>
            <person name="Issali A.E."/>
            <person name="Liu N."/>
            <person name="Peng M."/>
            <person name="Yang Y."/>
        </authorList>
    </citation>
    <scope>NUCLEOTIDE SEQUENCE</scope>
    <source>
        <tissue evidence="2">Spear leaf of Hainan Tall coconut</tissue>
    </source>
</reference>
<feature type="compositionally biased region" description="Pro residues" evidence="1">
    <location>
        <begin position="9"/>
        <end position="23"/>
    </location>
</feature>
<feature type="compositionally biased region" description="Polar residues" evidence="1">
    <location>
        <begin position="303"/>
        <end position="315"/>
    </location>
</feature>
<protein>
    <submittedName>
        <fullName evidence="2">Uncharacterized protein</fullName>
    </submittedName>
</protein>
<gene>
    <name evidence="2" type="ORF">COCNU_09G008460</name>
</gene>
<dbReference type="EMBL" id="CM017880">
    <property type="protein sequence ID" value="KAG1361383.1"/>
    <property type="molecule type" value="Genomic_DNA"/>
</dbReference>
<dbReference type="PANTHER" id="PTHR36749">
    <property type="entry name" value="F7O18.3 PROTEIN"/>
    <property type="match status" value="1"/>
</dbReference>
<dbReference type="OrthoDB" id="64928at2759"/>
<organism evidence="2 3">
    <name type="scientific">Cocos nucifera</name>
    <name type="common">Coconut palm</name>
    <dbReference type="NCBI Taxonomy" id="13894"/>
    <lineage>
        <taxon>Eukaryota</taxon>
        <taxon>Viridiplantae</taxon>
        <taxon>Streptophyta</taxon>
        <taxon>Embryophyta</taxon>
        <taxon>Tracheophyta</taxon>
        <taxon>Spermatophyta</taxon>
        <taxon>Magnoliopsida</taxon>
        <taxon>Liliopsida</taxon>
        <taxon>Arecaceae</taxon>
        <taxon>Arecoideae</taxon>
        <taxon>Cocoseae</taxon>
        <taxon>Attaleinae</taxon>
        <taxon>Cocos</taxon>
    </lineage>
</organism>
<comment type="caution">
    <text evidence="2">The sequence shown here is derived from an EMBL/GenBank/DDBJ whole genome shotgun (WGS) entry which is preliminary data.</text>
</comment>
<sequence length="466" mass="50993">MADNLFQGLPPPSATPPAAPEQPPTSVKRDPSPAPPSSSSSSAAAAAANAPPPALKSALKRDKPPESHDAGFVGIYLLSVICRYLSLDFEHAPPKKLRFKTSVDATETQIIEAMQKIASHIKNPSKFSKASKLAMQLIQAGSVKPGTSDHFFAVLEAAMSSPTACNDPALRADYQALFSAVQDVTEMTLATALLYFLFIFGCFLDGRNLVLVEIDLTLLFPPPPDVQCFSKQQKNLLITWTLRAVVANDLYTDDSFVYSKAAGKIKEAISSLTPATMDDDNDEVAALALAENKPIGIANCQQETTSPDLSESNKGASDPFGLDALLPSTSKKDERSKVKEVTAGNRRAEEEESKRFIKSQREVLLLCLEVAAKRYKVPWAQTVIDILVKHAFDNVDRFTSQQRDAIEKLWASIKEQHIRRKQGKSVTGKLDMNAFEWLQEKYAHQKISIRHAVGGGGERRAEQWLG</sequence>
<feature type="compositionally biased region" description="Basic and acidic residues" evidence="1">
    <location>
        <begin position="330"/>
        <end position="351"/>
    </location>
</feature>
<feature type="region of interest" description="Disordered" evidence="1">
    <location>
        <begin position="1"/>
        <end position="67"/>
    </location>
</feature>
<evidence type="ECO:0000256" key="1">
    <source>
        <dbReference type="SAM" id="MobiDB-lite"/>
    </source>
</evidence>
<keyword evidence="3" id="KW-1185">Reference proteome</keyword>
<evidence type="ECO:0000313" key="3">
    <source>
        <dbReference type="Proteomes" id="UP000797356"/>
    </source>
</evidence>
<name>A0A8K0N7R4_COCNU</name>
<proteinExistence type="predicted"/>
<feature type="region of interest" description="Disordered" evidence="1">
    <location>
        <begin position="303"/>
        <end position="351"/>
    </location>
</feature>
<dbReference type="Proteomes" id="UP000797356">
    <property type="component" value="Chromosome 9"/>
</dbReference>
<dbReference type="AlphaFoldDB" id="A0A8K0N7R4"/>